<proteinExistence type="predicted"/>
<dbReference type="AlphaFoldDB" id="A0A7G5H147"/>
<organism evidence="1 2">
    <name type="scientific">Spirosoma foliorum</name>
    <dbReference type="NCBI Taxonomy" id="2710596"/>
    <lineage>
        <taxon>Bacteria</taxon>
        <taxon>Pseudomonadati</taxon>
        <taxon>Bacteroidota</taxon>
        <taxon>Cytophagia</taxon>
        <taxon>Cytophagales</taxon>
        <taxon>Cytophagaceae</taxon>
        <taxon>Spirosoma</taxon>
    </lineage>
</organism>
<sequence>MKISFASGLLVRFLLAASFSSLVACSPVLQSIRLSKLSRQQPAEIVADVSPEAGPEPVSFMEESQQLGAEATYGFPPPMPSSYRWVFIVKNGDRNTPGLGHWVVKPNQ</sequence>
<name>A0A7G5H147_9BACT</name>
<dbReference type="Proteomes" id="UP000515369">
    <property type="component" value="Chromosome"/>
</dbReference>
<dbReference type="KEGG" id="sfol:H3H32_07960"/>
<evidence type="ECO:0000313" key="2">
    <source>
        <dbReference type="Proteomes" id="UP000515369"/>
    </source>
</evidence>
<dbReference type="EMBL" id="CP059732">
    <property type="protein sequence ID" value="QMW04839.1"/>
    <property type="molecule type" value="Genomic_DNA"/>
</dbReference>
<gene>
    <name evidence="1" type="ORF">H3H32_07960</name>
</gene>
<evidence type="ECO:0008006" key="3">
    <source>
        <dbReference type="Google" id="ProtNLM"/>
    </source>
</evidence>
<protein>
    <recommendedName>
        <fullName evidence="3">Lipoprotein</fullName>
    </recommendedName>
</protein>
<keyword evidence="2" id="KW-1185">Reference proteome</keyword>
<accession>A0A7G5H147</accession>
<reference evidence="1 2" key="1">
    <citation type="submission" date="2020-07" db="EMBL/GenBank/DDBJ databases">
        <title>Spirosoma foliorum sp. nov., isolated from the leaves on the Nejang mountain Korea, Republic of.</title>
        <authorList>
            <person name="Ho H."/>
            <person name="Lee Y.-J."/>
            <person name="Nurcahyanto D.-A."/>
            <person name="Kim S.-G."/>
        </authorList>
    </citation>
    <scope>NUCLEOTIDE SEQUENCE [LARGE SCALE GENOMIC DNA]</scope>
    <source>
        <strain evidence="1 2">PL0136</strain>
    </source>
</reference>
<dbReference type="RefSeq" id="WP_182462191.1">
    <property type="nucleotide sequence ID" value="NZ_CP059732.1"/>
</dbReference>
<dbReference type="PROSITE" id="PS51257">
    <property type="entry name" value="PROKAR_LIPOPROTEIN"/>
    <property type="match status" value="1"/>
</dbReference>
<evidence type="ECO:0000313" key="1">
    <source>
        <dbReference type="EMBL" id="QMW04839.1"/>
    </source>
</evidence>